<feature type="active site" description="Charge relay system" evidence="2">
    <location>
        <position position="214"/>
    </location>
</feature>
<evidence type="ECO:0000256" key="2">
    <source>
        <dbReference type="PIRSR" id="PIRSR017388-1"/>
    </source>
</evidence>
<dbReference type="EMBL" id="CP000842">
    <property type="protein sequence ID" value="ABW32862.1"/>
    <property type="molecule type" value="Genomic_DNA"/>
</dbReference>
<organism evidence="6 7">
    <name type="scientific">Acaryochloris marina (strain MBIC 11017)</name>
    <dbReference type="NCBI Taxonomy" id="329726"/>
    <lineage>
        <taxon>Bacteria</taxon>
        <taxon>Bacillati</taxon>
        <taxon>Cyanobacteriota</taxon>
        <taxon>Cyanophyceae</taxon>
        <taxon>Acaryochloridales</taxon>
        <taxon>Acaryochloridaceae</taxon>
        <taxon>Acaryochloris</taxon>
    </lineage>
</organism>
<feature type="active site" description="Nucleophile" evidence="2">
    <location>
        <position position="119"/>
    </location>
</feature>
<protein>
    <submittedName>
        <fullName evidence="6">Esterase/lipase, putative</fullName>
    </submittedName>
</protein>
<dbReference type="GO" id="GO:0052689">
    <property type="term" value="F:carboxylic ester hydrolase activity"/>
    <property type="evidence" value="ECO:0007669"/>
    <property type="project" value="InterPro"/>
</dbReference>
<dbReference type="HOGENOM" id="CLU_076594_0_0_3"/>
<dbReference type="InterPro" id="IPR012354">
    <property type="entry name" value="Esterase_lipase"/>
</dbReference>
<dbReference type="InterPro" id="IPR000073">
    <property type="entry name" value="AB_hydrolase_1"/>
</dbReference>
<dbReference type="InterPro" id="IPR050266">
    <property type="entry name" value="AB_hydrolase_sf"/>
</dbReference>
<evidence type="ECO:0000256" key="3">
    <source>
        <dbReference type="PIRSR" id="PIRSR017388-2"/>
    </source>
</evidence>
<feature type="binding site" evidence="3">
    <location>
        <position position="46"/>
    </location>
    <ligand>
        <name>substrate</name>
    </ligand>
</feature>
<keyword evidence="6" id="KW-0614">Plasmid</keyword>
<dbReference type="GO" id="GO:0016020">
    <property type="term" value="C:membrane"/>
    <property type="evidence" value="ECO:0007669"/>
    <property type="project" value="TreeGrafter"/>
</dbReference>
<sequence length="268" mass="29669">MHQPSYFSGFDLLSSDIEKLLMPDAKPQFCKAKPNGDAVVICVHGFTGNPYDVSPAISTLSNMGLSVVAPLLPGHGYRERHKQEQAFSNITPEGMLSAARQEIARAREHYSKVGMFGFSMGGAISLTMASEGLIDACAVAAPALRLSRKAEILIPLLSWASFSIEAPPQEPFYLPVYEFYHSKALRTLWQLSGYARRRLSHIQCPVFAVHSHKDLMVPPIVLGMMQENIPFEIETAWFDESGHSMLLDVSGPRVSSAIASFFQRQFLH</sequence>
<dbReference type="Proteomes" id="UP000000268">
    <property type="component" value="Plasmid pREB5"/>
</dbReference>
<feature type="site" description="Important for substrate specificity" evidence="4">
    <location>
        <position position="164"/>
    </location>
</feature>
<dbReference type="OrthoDB" id="9786110at2"/>
<evidence type="ECO:0000313" key="6">
    <source>
        <dbReference type="EMBL" id="ABW32862.1"/>
    </source>
</evidence>
<dbReference type="Gene3D" id="3.40.50.1820">
    <property type="entry name" value="alpha/beta hydrolase"/>
    <property type="match status" value="1"/>
</dbReference>
<keyword evidence="7" id="KW-1185">Reference proteome</keyword>
<dbReference type="SUPFAM" id="SSF53474">
    <property type="entry name" value="alpha/beta-Hydrolases"/>
    <property type="match status" value="1"/>
</dbReference>
<keyword evidence="1" id="KW-0378">Hydrolase</keyword>
<dbReference type="PIRSF" id="PIRSF017388">
    <property type="entry name" value="Esterase_lipase"/>
    <property type="match status" value="1"/>
</dbReference>
<accession>A8ZPC6</accession>
<evidence type="ECO:0000256" key="4">
    <source>
        <dbReference type="PIRSR" id="PIRSR017388-3"/>
    </source>
</evidence>
<geneLocation type="plasmid" evidence="6 7">
    <name>pREB5</name>
</geneLocation>
<feature type="domain" description="AB hydrolase-1" evidence="5">
    <location>
        <begin position="40"/>
        <end position="248"/>
    </location>
</feature>
<feature type="binding site" evidence="3">
    <location>
        <position position="120"/>
    </location>
    <ligand>
        <name>substrate</name>
    </ligand>
</feature>
<proteinExistence type="predicted"/>
<dbReference type="KEGG" id="amr:AM1_E0093"/>
<feature type="active site" description="Charge relay system" evidence="2">
    <location>
        <position position="243"/>
    </location>
</feature>
<gene>
    <name evidence="6" type="ordered locus">AM1_E0093</name>
</gene>
<dbReference type="InterPro" id="IPR029058">
    <property type="entry name" value="AB_hydrolase_fold"/>
</dbReference>
<evidence type="ECO:0000259" key="5">
    <source>
        <dbReference type="Pfam" id="PF12697"/>
    </source>
</evidence>
<dbReference type="PANTHER" id="PTHR43798:SF31">
    <property type="entry name" value="AB HYDROLASE SUPERFAMILY PROTEIN YCLE"/>
    <property type="match status" value="1"/>
</dbReference>
<evidence type="ECO:0000256" key="1">
    <source>
        <dbReference type="ARBA" id="ARBA00022801"/>
    </source>
</evidence>
<dbReference type="ESTHER" id="acam1-a8zpc6">
    <property type="family name" value="CarbLipBact_2"/>
</dbReference>
<reference evidence="6 7" key="1">
    <citation type="journal article" date="2008" name="Proc. Natl. Acad. Sci. U.S.A.">
        <title>Niche adaptation and genome expansion in the chlorophyll d-producing cyanobacterium Acaryochloris marina.</title>
        <authorList>
            <person name="Swingley W.D."/>
            <person name="Chen M."/>
            <person name="Cheung P.C."/>
            <person name="Conrad A.L."/>
            <person name="Dejesa L.C."/>
            <person name="Hao J."/>
            <person name="Honchak B.M."/>
            <person name="Karbach L.E."/>
            <person name="Kurdoglu A."/>
            <person name="Lahiri S."/>
            <person name="Mastrian S.D."/>
            <person name="Miyashita H."/>
            <person name="Page L."/>
            <person name="Ramakrishna P."/>
            <person name="Satoh S."/>
            <person name="Sattley W.M."/>
            <person name="Shimada Y."/>
            <person name="Taylor H.L."/>
            <person name="Tomo T."/>
            <person name="Tsuchiya T."/>
            <person name="Wang Z.T."/>
            <person name="Raymond J."/>
            <person name="Mimuro M."/>
            <person name="Blankenship R.E."/>
            <person name="Touchman J.W."/>
        </authorList>
    </citation>
    <scope>NUCLEOTIDE SEQUENCE [LARGE SCALE GENOMIC DNA]</scope>
    <source>
        <strain evidence="7">MBIC 11017</strain>
        <plasmid evidence="7">Plasmid pREB5</plasmid>
    </source>
</reference>
<evidence type="ECO:0000313" key="7">
    <source>
        <dbReference type="Proteomes" id="UP000000268"/>
    </source>
</evidence>
<dbReference type="Pfam" id="PF12697">
    <property type="entry name" value="Abhydrolase_6"/>
    <property type="match status" value="1"/>
</dbReference>
<dbReference type="AlphaFoldDB" id="A8ZPC6"/>
<name>A8ZPC6_ACAM1</name>
<dbReference type="PANTHER" id="PTHR43798">
    <property type="entry name" value="MONOACYLGLYCEROL LIPASE"/>
    <property type="match status" value="1"/>
</dbReference>